<evidence type="ECO:0000313" key="2">
    <source>
        <dbReference type="Proteomes" id="UP000822476"/>
    </source>
</evidence>
<dbReference type="Proteomes" id="UP000822476">
    <property type="component" value="Unassembled WGS sequence"/>
</dbReference>
<sequence length="148" mass="16611">MDLLKEKDRAESSESLPQLTERVTTQTAHLNYIPPGLSCELGSQSDPSLLTVCAAGWFTIGHVWGPYLVHLSHECRQRLKTLDEYTPNLSITVKSATSPVDSSTIVLGEEHTWIKLLYECGLRSPQTDPNVDLLIDRELLWVCSFLRS</sequence>
<name>A0A8S9Z103_9TREM</name>
<organism evidence="1 2">
    <name type="scientific">Paragonimus skrjabini miyazakii</name>
    <dbReference type="NCBI Taxonomy" id="59628"/>
    <lineage>
        <taxon>Eukaryota</taxon>
        <taxon>Metazoa</taxon>
        <taxon>Spiralia</taxon>
        <taxon>Lophotrochozoa</taxon>
        <taxon>Platyhelminthes</taxon>
        <taxon>Trematoda</taxon>
        <taxon>Digenea</taxon>
        <taxon>Plagiorchiida</taxon>
        <taxon>Troglotremata</taxon>
        <taxon>Troglotrematidae</taxon>
        <taxon>Paragonimus</taxon>
    </lineage>
</organism>
<dbReference type="EMBL" id="JTDE01001402">
    <property type="protein sequence ID" value="KAF7259033.1"/>
    <property type="molecule type" value="Genomic_DNA"/>
</dbReference>
<protein>
    <submittedName>
        <fullName evidence="1">Uncharacterized protein</fullName>
    </submittedName>
</protein>
<dbReference type="AlphaFoldDB" id="A0A8S9Z103"/>
<reference evidence="1" key="1">
    <citation type="submission" date="2019-07" db="EMBL/GenBank/DDBJ databases">
        <title>Annotation for the trematode Paragonimus miyazaki's.</title>
        <authorList>
            <person name="Choi Y.-J."/>
        </authorList>
    </citation>
    <scope>NUCLEOTIDE SEQUENCE</scope>
    <source>
        <strain evidence="1">Japan</strain>
    </source>
</reference>
<proteinExistence type="predicted"/>
<accession>A0A8S9Z103</accession>
<gene>
    <name evidence="1" type="ORF">EG68_03792</name>
</gene>
<dbReference type="OrthoDB" id="6260649at2759"/>
<comment type="caution">
    <text evidence="1">The sequence shown here is derived from an EMBL/GenBank/DDBJ whole genome shotgun (WGS) entry which is preliminary data.</text>
</comment>
<keyword evidence="2" id="KW-1185">Reference proteome</keyword>
<evidence type="ECO:0000313" key="1">
    <source>
        <dbReference type="EMBL" id="KAF7259033.1"/>
    </source>
</evidence>